<proteinExistence type="predicted"/>
<dbReference type="Pfam" id="PF03961">
    <property type="entry name" value="FapA"/>
    <property type="match status" value="1"/>
</dbReference>
<organism evidence="2 3">
    <name type="scientific">Ornithinibacillus caprae</name>
    <dbReference type="NCBI Taxonomy" id="2678566"/>
    <lineage>
        <taxon>Bacteria</taxon>
        <taxon>Bacillati</taxon>
        <taxon>Bacillota</taxon>
        <taxon>Bacilli</taxon>
        <taxon>Bacillales</taxon>
        <taxon>Bacillaceae</taxon>
        <taxon>Ornithinibacillus</taxon>
    </lineage>
</organism>
<comment type="caution">
    <text evidence="2">The sequence shown here is derived from an EMBL/GenBank/DDBJ whole genome shotgun (WGS) entry which is preliminary data.</text>
</comment>
<dbReference type="PANTHER" id="PTHR38032">
    <property type="entry name" value="POLYMERASE-RELATED"/>
    <property type="match status" value="1"/>
</dbReference>
<name>A0A6N8FPT6_9BACI</name>
<feature type="domain" description="Flagellar Assembly Protein A N-terminal region" evidence="1">
    <location>
        <begin position="9"/>
        <end position="177"/>
    </location>
</feature>
<dbReference type="InterPro" id="IPR005646">
    <property type="entry name" value="FapA"/>
</dbReference>
<keyword evidence="3" id="KW-1185">Reference proteome</keyword>
<dbReference type="InterPro" id="IPR046865">
    <property type="entry name" value="FapA_b_solenoid"/>
</dbReference>
<gene>
    <name evidence="2" type="ORF">GMD78_16080</name>
</gene>
<reference evidence="2 3" key="1">
    <citation type="submission" date="2019-11" db="EMBL/GenBank/DDBJ databases">
        <authorList>
            <person name="Li X."/>
        </authorList>
    </citation>
    <scope>NUCLEOTIDE SEQUENCE [LARGE SCALE GENOMIC DNA]</scope>
    <source>
        <strain evidence="2 3">L9</strain>
    </source>
</reference>
<dbReference type="InterPro" id="IPR046866">
    <property type="entry name" value="FapA_N"/>
</dbReference>
<sequence length="456" mass="50962">MGQIHEHFTLKISHDYMFAEIDCTESYHEEDIDVAYEEITQYLREHNIVYGIIEHHVTLLSKRMPKDQFPIVVSKGTPAQVGIDGKIQYAFDLNSDVDKDNAWNFRDVMRIPSVTDGEKLAEVIPPTNGINGKDIFGNIVQAKPGKALTITARKNVEFKEDTQSFYATSDGQVSLKGNYIDVHEVFEVHDTLSMKDGNLDFIGSIIVHGNVPSGYRIKALGDVKVFGMVEAAEIDAGGSIYISGGLSGLQKGSITAAENIHIGYINQGIVNAGKNLYVENSIMHSVSTAGNQVFCQRGNIIGGSVSAGEFIEAKEIGNKLQTKTEISFGVNKLQREKEEELLLKKEELLDSLTKLNIIGNKLKERNDIQDNPKLRIALLRQKHTYQQTTQKITEVNKMLEDINSNLGDEKQAKLIVNTYLYPNVMVSFGKYKKTINTVHQHIQMKLDHHEIISISL</sequence>
<accession>A0A6N8FPT6</accession>
<dbReference type="Pfam" id="PF20250">
    <property type="entry name" value="FapA_N"/>
    <property type="match status" value="1"/>
</dbReference>
<evidence type="ECO:0000313" key="2">
    <source>
        <dbReference type="EMBL" id="MUK89889.1"/>
    </source>
</evidence>
<dbReference type="Proteomes" id="UP000469125">
    <property type="component" value="Unassembled WGS sequence"/>
</dbReference>
<protein>
    <submittedName>
        <fullName evidence="2">DUF342 domain-containing protein</fullName>
    </submittedName>
</protein>
<dbReference type="EMBL" id="WOCA01000015">
    <property type="protein sequence ID" value="MUK89889.1"/>
    <property type="molecule type" value="Genomic_DNA"/>
</dbReference>
<dbReference type="PANTHER" id="PTHR38032:SF1">
    <property type="entry name" value="RNA-BINDING PROTEIN KHPB N-TERMINAL DOMAIN-CONTAINING PROTEIN"/>
    <property type="match status" value="1"/>
</dbReference>
<evidence type="ECO:0000313" key="3">
    <source>
        <dbReference type="Proteomes" id="UP000469125"/>
    </source>
</evidence>
<evidence type="ECO:0000259" key="1">
    <source>
        <dbReference type="Pfam" id="PF20250"/>
    </source>
</evidence>
<dbReference type="RefSeq" id="WP_155670151.1">
    <property type="nucleotide sequence ID" value="NZ_WOCA01000015.1"/>
</dbReference>
<dbReference type="AlphaFoldDB" id="A0A6N8FPT6"/>